<protein>
    <submittedName>
        <fullName evidence="1">Uncharacterized protein</fullName>
    </submittedName>
</protein>
<keyword evidence="2" id="KW-1185">Reference proteome</keyword>
<dbReference type="RefSeq" id="WP_371388151.1">
    <property type="nucleotide sequence ID" value="NZ_JBGLYH010000086.1"/>
</dbReference>
<evidence type="ECO:0000313" key="1">
    <source>
        <dbReference type="EMBL" id="MEZ7198665.1"/>
    </source>
</evidence>
<dbReference type="Proteomes" id="UP001568698">
    <property type="component" value="Unassembled WGS sequence"/>
</dbReference>
<sequence length="61" mass="6542">MFASLKGVRRWKAATGRLPPEIAGFSFKKGGSGKKGLFAAVRKRRKTHFPSSTCPASGVGY</sequence>
<feature type="non-terminal residue" evidence="1">
    <location>
        <position position="61"/>
    </location>
</feature>
<evidence type="ECO:0000313" key="2">
    <source>
        <dbReference type="Proteomes" id="UP001568698"/>
    </source>
</evidence>
<gene>
    <name evidence="1" type="ORF">AB6M95_18100</name>
</gene>
<reference evidence="1 2" key="1">
    <citation type="submission" date="2024-08" db="EMBL/GenBank/DDBJ databases">
        <title>Sulfate-reducing bacteria isolated from formation water of the oil field in Kazakhstan and description of Pseudodesulfovibrio sp.</title>
        <authorList>
            <person name="Bidzhieva S.K."/>
            <person name="Tourova T.P."/>
            <person name="Grouzdev D.S."/>
            <person name="Beletsky A.V."/>
            <person name="Sokolova D.S."/>
            <person name="Samigullina S.R."/>
            <person name="Poltaraus A.B."/>
            <person name="Avtukh A.N."/>
            <person name="Tereshina V.M."/>
            <person name="Zhaparov N.S."/>
            <person name="Mardanov A.V."/>
            <person name="Nazina T.N."/>
        </authorList>
    </citation>
    <scope>NUCLEOTIDE SEQUENCE [LARGE SCALE GENOMIC DNA]</scope>
    <source>
        <strain evidence="1 2">9FUS</strain>
    </source>
</reference>
<name>A0ABV4K6W1_9BACT</name>
<comment type="caution">
    <text evidence="1">The sequence shown here is derived from an EMBL/GenBank/DDBJ whole genome shotgun (WGS) entry which is preliminary data.</text>
</comment>
<organism evidence="1 2">
    <name type="scientific">Pseudodesulfovibrio karagichevae</name>
    <dbReference type="NCBI Taxonomy" id="3239305"/>
    <lineage>
        <taxon>Bacteria</taxon>
        <taxon>Pseudomonadati</taxon>
        <taxon>Thermodesulfobacteriota</taxon>
        <taxon>Desulfovibrionia</taxon>
        <taxon>Desulfovibrionales</taxon>
        <taxon>Desulfovibrionaceae</taxon>
    </lineage>
</organism>
<dbReference type="EMBL" id="JBGLYH010000086">
    <property type="protein sequence ID" value="MEZ7198665.1"/>
    <property type="molecule type" value="Genomic_DNA"/>
</dbReference>
<proteinExistence type="predicted"/>
<accession>A0ABV4K6W1</accession>